<keyword evidence="7 8" id="KW-0472">Membrane</keyword>
<evidence type="ECO:0000256" key="4">
    <source>
        <dbReference type="ARBA" id="ARBA00022692"/>
    </source>
</evidence>
<evidence type="ECO:0000256" key="3">
    <source>
        <dbReference type="ARBA" id="ARBA00022448"/>
    </source>
</evidence>
<evidence type="ECO:0000256" key="5">
    <source>
        <dbReference type="ARBA" id="ARBA00022989"/>
    </source>
</evidence>
<evidence type="ECO:0000256" key="1">
    <source>
        <dbReference type="ARBA" id="ARBA00004141"/>
    </source>
</evidence>
<dbReference type="Pfam" id="PF07690">
    <property type="entry name" value="MFS_1"/>
    <property type="match status" value="1"/>
</dbReference>
<feature type="transmembrane region" description="Helical" evidence="8">
    <location>
        <begin position="252"/>
        <end position="273"/>
    </location>
</feature>
<gene>
    <name evidence="10" type="ORF">R3P38DRAFT_2969706</name>
</gene>
<dbReference type="SUPFAM" id="SSF103473">
    <property type="entry name" value="MFS general substrate transporter"/>
    <property type="match status" value="1"/>
</dbReference>
<proteinExistence type="inferred from homology"/>
<evidence type="ECO:0000256" key="8">
    <source>
        <dbReference type="SAM" id="Phobius"/>
    </source>
</evidence>
<comment type="subcellular location">
    <subcellularLocation>
        <location evidence="1">Membrane</location>
        <topology evidence="1">Multi-pass membrane protein</topology>
    </subcellularLocation>
</comment>
<keyword evidence="6" id="KW-0406">Ion transport</keyword>
<comment type="similarity">
    <text evidence="2">Belongs to the major facilitator superfamily.</text>
</comment>
<feature type="transmembrane region" description="Helical" evidence="8">
    <location>
        <begin position="171"/>
        <end position="194"/>
    </location>
</feature>
<feature type="transmembrane region" description="Helical" evidence="8">
    <location>
        <begin position="112"/>
        <end position="128"/>
    </location>
</feature>
<sequence length="578" mass="63121">MPNNSGYQRLQAHDAVSDSVVVNPSPEILQAQRAATTRFYGKRGQWALYISLGFAAYIYSLDGTTTYAYLPYATSEFSAHRLLGPIQVTQGIIIAVGKPVIAKIADVESRGAAYSGVLVFYVIGYAVLCTAQNVQAIVAGIVMYSIGYTGLQLLTQVVIADITTLKWRGLILSLNSIPFLINAFVGSNISAAIIEHAGWRWGYGIFVVLIPVTLSPLIITLLWSERITNRQHTHTVEPKTWTRKLIDTAEELDIVGLLLVGASISLTLLPLSLARHVERWRDTAGMASIFLLGILFIPIFAWWDFKRAKYPVVPFRFVVNRSVVGASLIGALDFMAFYLTFTYLFSFVVVVKGWKLINTTYFMQIQSMSMTVFAFLAGVYMHRFRRYKMLLVGGLVVRLLGVALMLHSRGAEGSNFELAMTQVLQGVGGGIAGLSIQVSSQASVLSGDVAMVTAVVLLITEFGAASGGAIAGAIWSSQMPSKLAEYLPFLSPSERDKLYGSLNEAASKPRGDPVREGVISAYEDVMKIMVFAGIAVSILPILIALSMPNWYLGDEQNARQVSVPPIVDDNEEEDGDLE</sequence>
<dbReference type="GO" id="GO:0005886">
    <property type="term" value="C:plasma membrane"/>
    <property type="evidence" value="ECO:0007669"/>
    <property type="project" value="TreeGrafter"/>
</dbReference>
<feature type="transmembrane region" description="Helical" evidence="8">
    <location>
        <begin position="361"/>
        <end position="380"/>
    </location>
</feature>
<organism evidence="10 11">
    <name type="scientific">Favolaschia claudopus</name>
    <dbReference type="NCBI Taxonomy" id="2862362"/>
    <lineage>
        <taxon>Eukaryota</taxon>
        <taxon>Fungi</taxon>
        <taxon>Dikarya</taxon>
        <taxon>Basidiomycota</taxon>
        <taxon>Agaricomycotina</taxon>
        <taxon>Agaricomycetes</taxon>
        <taxon>Agaricomycetidae</taxon>
        <taxon>Agaricales</taxon>
        <taxon>Marasmiineae</taxon>
        <taxon>Mycenaceae</taxon>
        <taxon>Favolaschia</taxon>
    </lineage>
</organism>
<keyword evidence="11" id="KW-1185">Reference proteome</keyword>
<feature type="transmembrane region" description="Helical" evidence="8">
    <location>
        <begin position="323"/>
        <end position="349"/>
    </location>
</feature>
<feature type="transmembrane region" description="Helical" evidence="8">
    <location>
        <begin position="285"/>
        <end position="303"/>
    </location>
</feature>
<keyword evidence="5 8" id="KW-1133">Transmembrane helix</keyword>
<dbReference type="InterPro" id="IPR011701">
    <property type="entry name" value="MFS"/>
</dbReference>
<dbReference type="FunFam" id="1.20.1250.20:FF:000197">
    <property type="entry name" value="Siderophore iron transporter 1"/>
    <property type="match status" value="1"/>
</dbReference>
<keyword evidence="4 8" id="KW-0812">Transmembrane</keyword>
<dbReference type="PROSITE" id="PS50850">
    <property type="entry name" value="MFS"/>
    <property type="match status" value="1"/>
</dbReference>
<dbReference type="PANTHER" id="PTHR23501">
    <property type="entry name" value="MAJOR FACILITATOR SUPERFAMILY"/>
    <property type="match status" value="1"/>
</dbReference>
<feature type="transmembrane region" description="Helical" evidence="8">
    <location>
        <begin position="134"/>
        <end position="159"/>
    </location>
</feature>
<dbReference type="GO" id="GO:0022857">
    <property type="term" value="F:transmembrane transporter activity"/>
    <property type="evidence" value="ECO:0007669"/>
    <property type="project" value="InterPro"/>
</dbReference>
<feature type="domain" description="Major facilitator superfamily (MFS) profile" evidence="9">
    <location>
        <begin position="48"/>
        <end position="551"/>
    </location>
</feature>
<evidence type="ECO:0000313" key="10">
    <source>
        <dbReference type="EMBL" id="KAK7020478.1"/>
    </source>
</evidence>
<protein>
    <submittedName>
        <fullName evidence="10">Major facilitator superfamily domain-containing protein</fullName>
    </submittedName>
</protein>
<accession>A0AAW0B516</accession>
<name>A0AAW0B516_9AGAR</name>
<feature type="transmembrane region" description="Helical" evidence="8">
    <location>
        <begin position="418"/>
        <end position="438"/>
    </location>
</feature>
<evidence type="ECO:0000313" key="11">
    <source>
        <dbReference type="Proteomes" id="UP001362999"/>
    </source>
</evidence>
<dbReference type="AlphaFoldDB" id="A0AAW0B516"/>
<comment type="caution">
    <text evidence="10">The sequence shown here is derived from an EMBL/GenBank/DDBJ whole genome shotgun (WGS) entry which is preliminary data.</text>
</comment>
<feature type="transmembrane region" description="Helical" evidence="8">
    <location>
        <begin position="450"/>
        <end position="475"/>
    </location>
</feature>
<dbReference type="EMBL" id="JAWWNJ010000041">
    <property type="protein sequence ID" value="KAK7020478.1"/>
    <property type="molecule type" value="Genomic_DNA"/>
</dbReference>
<dbReference type="InterPro" id="IPR036259">
    <property type="entry name" value="MFS_trans_sf"/>
</dbReference>
<evidence type="ECO:0000256" key="6">
    <source>
        <dbReference type="ARBA" id="ARBA00023065"/>
    </source>
</evidence>
<feature type="transmembrane region" description="Helical" evidence="8">
    <location>
        <begin position="200"/>
        <end position="223"/>
    </location>
</feature>
<dbReference type="InterPro" id="IPR020846">
    <property type="entry name" value="MFS_dom"/>
</dbReference>
<evidence type="ECO:0000256" key="2">
    <source>
        <dbReference type="ARBA" id="ARBA00008335"/>
    </source>
</evidence>
<dbReference type="Gene3D" id="1.20.1250.20">
    <property type="entry name" value="MFS general substrate transporter like domains"/>
    <property type="match status" value="2"/>
</dbReference>
<feature type="transmembrane region" description="Helical" evidence="8">
    <location>
        <begin position="528"/>
        <end position="552"/>
    </location>
</feature>
<dbReference type="PANTHER" id="PTHR23501:SF87">
    <property type="entry name" value="SIDEROPHORE IRON TRANSPORTER 2"/>
    <property type="match status" value="1"/>
</dbReference>
<reference evidence="10 11" key="1">
    <citation type="journal article" date="2024" name="J Genomics">
        <title>Draft genome sequencing and assembly of Favolaschia claudopus CIRM-BRFM 2984 isolated from oak limbs.</title>
        <authorList>
            <person name="Navarro D."/>
            <person name="Drula E."/>
            <person name="Chaduli D."/>
            <person name="Cazenave R."/>
            <person name="Ahrendt S."/>
            <person name="Wang J."/>
            <person name="Lipzen A."/>
            <person name="Daum C."/>
            <person name="Barry K."/>
            <person name="Grigoriev I.V."/>
            <person name="Favel A."/>
            <person name="Rosso M.N."/>
            <person name="Martin F."/>
        </authorList>
    </citation>
    <scope>NUCLEOTIDE SEQUENCE [LARGE SCALE GENOMIC DNA]</scope>
    <source>
        <strain evidence="10 11">CIRM-BRFM 2984</strain>
    </source>
</reference>
<evidence type="ECO:0000256" key="7">
    <source>
        <dbReference type="ARBA" id="ARBA00023136"/>
    </source>
</evidence>
<feature type="transmembrane region" description="Helical" evidence="8">
    <location>
        <begin position="46"/>
        <end position="70"/>
    </location>
</feature>
<evidence type="ECO:0000259" key="9">
    <source>
        <dbReference type="PROSITE" id="PS50850"/>
    </source>
</evidence>
<dbReference type="GO" id="GO:0006811">
    <property type="term" value="P:monoatomic ion transport"/>
    <property type="evidence" value="ECO:0007669"/>
    <property type="project" value="UniProtKB-KW"/>
</dbReference>
<keyword evidence="3" id="KW-0813">Transport</keyword>
<feature type="transmembrane region" description="Helical" evidence="8">
    <location>
        <begin position="387"/>
        <end position="406"/>
    </location>
</feature>
<feature type="transmembrane region" description="Helical" evidence="8">
    <location>
        <begin position="82"/>
        <end position="100"/>
    </location>
</feature>
<dbReference type="Proteomes" id="UP001362999">
    <property type="component" value="Unassembled WGS sequence"/>
</dbReference>